<evidence type="ECO:0000313" key="14">
    <source>
        <dbReference type="EMBL" id="CUH68589.1"/>
    </source>
</evidence>
<dbReference type="NCBIfam" id="TIGR00174">
    <property type="entry name" value="miaA"/>
    <property type="match status" value="1"/>
</dbReference>
<evidence type="ECO:0000256" key="9">
    <source>
        <dbReference type="ARBA" id="ARBA00049563"/>
    </source>
</evidence>
<dbReference type="Proteomes" id="UP000051587">
    <property type="component" value="Unassembled WGS sequence"/>
</dbReference>
<dbReference type="AlphaFoldDB" id="A0A0P1FM41"/>
<dbReference type="Gene3D" id="3.40.50.300">
    <property type="entry name" value="P-loop containing nucleotide triphosphate hydrolases"/>
    <property type="match status" value="1"/>
</dbReference>
<comment type="catalytic activity">
    <reaction evidence="9 10 11">
        <text>adenosine(37) in tRNA + dimethylallyl diphosphate = N(6)-dimethylallyladenosine(37) in tRNA + diphosphate</text>
        <dbReference type="Rhea" id="RHEA:26482"/>
        <dbReference type="Rhea" id="RHEA-COMP:10162"/>
        <dbReference type="Rhea" id="RHEA-COMP:10375"/>
        <dbReference type="ChEBI" id="CHEBI:33019"/>
        <dbReference type="ChEBI" id="CHEBI:57623"/>
        <dbReference type="ChEBI" id="CHEBI:74411"/>
        <dbReference type="ChEBI" id="CHEBI:74415"/>
        <dbReference type="EC" id="2.5.1.75"/>
    </reaction>
</comment>
<dbReference type="GO" id="GO:0006400">
    <property type="term" value="P:tRNA modification"/>
    <property type="evidence" value="ECO:0007669"/>
    <property type="project" value="TreeGrafter"/>
</dbReference>
<gene>
    <name evidence="10 14" type="primary">miaA</name>
    <name evidence="14" type="ORF">TG4357_03682</name>
</gene>
<keyword evidence="5 10" id="KW-0819">tRNA processing</keyword>
<dbReference type="Pfam" id="PF01715">
    <property type="entry name" value="IPPT"/>
    <property type="match status" value="1"/>
</dbReference>
<feature type="site" description="Interaction with substrate tRNA" evidence="10">
    <location>
        <position position="151"/>
    </location>
</feature>
<comment type="function">
    <text evidence="2 10 12">Catalyzes the transfer of a dimethylallyl group onto the adenine at position 37 in tRNAs that read codons beginning with uridine, leading to the formation of N6-(dimethylallyl)adenosine (i(6)A).</text>
</comment>
<evidence type="ECO:0000256" key="13">
    <source>
        <dbReference type="RuleBase" id="RU003785"/>
    </source>
</evidence>
<sequence length="318" mass="35387">MTDAVNSRIRGFPLKKTKDWLYLPLMISIDDIPADRPVLIAGPTASGKSALALDIARRHGGAIVNADAIQVYSNWRILTARPNSEEEAELAHRLYGHVPAQADYSVGHWLREVAQILESDPRPIIVGGTGLYFTALTEGLADIPATPSAIRAEADARMTQDGREALLAELDPASRARIDELNPMRVQRAWEVLRSTGRGIATWQDDTPPPLLPLCDATPILFDVSKDWLNARIARRFDQMLEQGALDEARNNLADWDPSRLSSKAIGAPELIAYIKGDLTLNEAREAATIATRQFAKRQRTWFRSKMKYWTKFDPANP</sequence>
<evidence type="ECO:0000256" key="7">
    <source>
        <dbReference type="ARBA" id="ARBA00022840"/>
    </source>
</evidence>
<comment type="similarity">
    <text evidence="3 10 13">Belongs to the IPP transferase family.</text>
</comment>
<evidence type="ECO:0000256" key="5">
    <source>
        <dbReference type="ARBA" id="ARBA00022694"/>
    </source>
</evidence>
<evidence type="ECO:0000256" key="2">
    <source>
        <dbReference type="ARBA" id="ARBA00003213"/>
    </source>
</evidence>
<evidence type="ECO:0000256" key="12">
    <source>
        <dbReference type="RuleBase" id="RU003784"/>
    </source>
</evidence>
<dbReference type="PANTHER" id="PTHR11088:SF60">
    <property type="entry name" value="TRNA DIMETHYLALLYLTRANSFERASE"/>
    <property type="match status" value="1"/>
</dbReference>
<dbReference type="InterPro" id="IPR039657">
    <property type="entry name" value="Dimethylallyltransferase"/>
</dbReference>
<evidence type="ECO:0000256" key="4">
    <source>
        <dbReference type="ARBA" id="ARBA00022679"/>
    </source>
</evidence>
<feature type="site" description="Interaction with substrate tRNA" evidence="10">
    <location>
        <position position="129"/>
    </location>
</feature>
<keyword evidence="8 10" id="KW-0460">Magnesium</keyword>
<keyword evidence="7 10" id="KW-0067">ATP-binding</keyword>
<feature type="binding site" evidence="10">
    <location>
        <begin position="44"/>
        <end position="49"/>
    </location>
    <ligand>
        <name>substrate</name>
    </ligand>
</feature>
<evidence type="ECO:0000256" key="8">
    <source>
        <dbReference type="ARBA" id="ARBA00022842"/>
    </source>
</evidence>
<comment type="cofactor">
    <cofactor evidence="1 10">
        <name>Mg(2+)</name>
        <dbReference type="ChEBI" id="CHEBI:18420"/>
    </cofactor>
</comment>
<dbReference type="Gene3D" id="1.10.20.140">
    <property type="match status" value="1"/>
</dbReference>
<dbReference type="EMBL" id="CYSA01000028">
    <property type="protein sequence ID" value="CUH68589.1"/>
    <property type="molecule type" value="Genomic_DNA"/>
</dbReference>
<name>A0A0P1FM41_THAGE</name>
<dbReference type="STRING" id="53501.SAMN04488043_106143"/>
<keyword evidence="4 10" id="KW-0808">Transferase</keyword>
<dbReference type="GO" id="GO:0005524">
    <property type="term" value="F:ATP binding"/>
    <property type="evidence" value="ECO:0007669"/>
    <property type="project" value="UniProtKB-UniRule"/>
</dbReference>
<comment type="caution">
    <text evidence="10">Lacks conserved residue(s) required for the propagation of feature annotation.</text>
</comment>
<accession>A0A0P1FM41</accession>
<dbReference type="GO" id="GO:0052381">
    <property type="term" value="F:tRNA dimethylallyltransferase activity"/>
    <property type="evidence" value="ECO:0007669"/>
    <property type="project" value="UniProtKB-UniRule"/>
</dbReference>
<dbReference type="EC" id="2.5.1.75" evidence="10"/>
<dbReference type="SUPFAM" id="SSF52540">
    <property type="entry name" value="P-loop containing nucleoside triphosphate hydrolases"/>
    <property type="match status" value="2"/>
</dbReference>
<keyword evidence="15" id="KW-1185">Reference proteome</keyword>
<keyword evidence="6 10" id="KW-0547">Nucleotide-binding</keyword>
<dbReference type="HAMAP" id="MF_00185">
    <property type="entry name" value="IPP_trans"/>
    <property type="match status" value="1"/>
</dbReference>
<evidence type="ECO:0000256" key="6">
    <source>
        <dbReference type="ARBA" id="ARBA00022741"/>
    </source>
</evidence>
<dbReference type="InterPro" id="IPR018022">
    <property type="entry name" value="IPT"/>
</dbReference>
<protein>
    <recommendedName>
        <fullName evidence="10">tRNA dimethylallyltransferase</fullName>
        <ecNumber evidence="10">2.5.1.75</ecNumber>
    </recommendedName>
    <alternativeName>
        <fullName evidence="10">Dimethylallyl diphosphate:tRNA dimethylallyltransferase</fullName>
        <shortName evidence="10">DMAPP:tRNA dimethylallyltransferase</shortName>
        <shortName evidence="10">DMATase</shortName>
    </alternativeName>
    <alternativeName>
        <fullName evidence="10">Isopentenyl-diphosphate:tRNA isopentenyltransferase</fullName>
        <shortName evidence="10">IPP transferase</shortName>
        <shortName evidence="10">IPPT</shortName>
        <shortName evidence="10">IPTase</shortName>
    </alternativeName>
</protein>
<comment type="subunit">
    <text evidence="10">Monomer.</text>
</comment>
<organism evidence="14 15">
    <name type="scientific">Thalassovita gelatinovora</name>
    <name type="common">Thalassobius gelatinovorus</name>
    <dbReference type="NCBI Taxonomy" id="53501"/>
    <lineage>
        <taxon>Bacteria</taxon>
        <taxon>Pseudomonadati</taxon>
        <taxon>Pseudomonadota</taxon>
        <taxon>Alphaproteobacteria</taxon>
        <taxon>Rhodobacterales</taxon>
        <taxon>Roseobacteraceae</taxon>
        <taxon>Thalassovita</taxon>
    </lineage>
</organism>
<feature type="binding site" evidence="10">
    <location>
        <begin position="42"/>
        <end position="49"/>
    </location>
    <ligand>
        <name>ATP</name>
        <dbReference type="ChEBI" id="CHEBI:30616"/>
    </ligand>
</feature>
<dbReference type="InterPro" id="IPR027417">
    <property type="entry name" value="P-loop_NTPase"/>
</dbReference>
<proteinExistence type="inferred from homology"/>
<evidence type="ECO:0000256" key="10">
    <source>
        <dbReference type="HAMAP-Rule" id="MF_00185"/>
    </source>
</evidence>
<reference evidence="14 15" key="1">
    <citation type="submission" date="2015-09" db="EMBL/GenBank/DDBJ databases">
        <authorList>
            <consortium name="Swine Surveillance"/>
        </authorList>
    </citation>
    <scope>NUCLEOTIDE SEQUENCE [LARGE SCALE GENOMIC DNA]</scope>
    <source>
        <strain evidence="14 15">CECT 4357</strain>
    </source>
</reference>
<dbReference type="PANTHER" id="PTHR11088">
    <property type="entry name" value="TRNA DIMETHYLALLYLTRANSFERASE"/>
    <property type="match status" value="1"/>
</dbReference>
<evidence type="ECO:0000313" key="15">
    <source>
        <dbReference type="Proteomes" id="UP000051587"/>
    </source>
</evidence>
<evidence type="ECO:0000256" key="11">
    <source>
        <dbReference type="RuleBase" id="RU003783"/>
    </source>
</evidence>
<evidence type="ECO:0000256" key="1">
    <source>
        <dbReference type="ARBA" id="ARBA00001946"/>
    </source>
</evidence>
<evidence type="ECO:0000256" key="3">
    <source>
        <dbReference type="ARBA" id="ARBA00005842"/>
    </source>
</evidence>